<organism evidence="3 4">
    <name type="scientific">Riccia sorocarpa</name>
    <dbReference type="NCBI Taxonomy" id="122646"/>
    <lineage>
        <taxon>Eukaryota</taxon>
        <taxon>Viridiplantae</taxon>
        <taxon>Streptophyta</taxon>
        <taxon>Embryophyta</taxon>
        <taxon>Marchantiophyta</taxon>
        <taxon>Marchantiopsida</taxon>
        <taxon>Marchantiidae</taxon>
        <taxon>Marchantiales</taxon>
        <taxon>Ricciaceae</taxon>
        <taxon>Riccia</taxon>
    </lineage>
</organism>
<feature type="chain" id="PRO_5044767628" evidence="2">
    <location>
        <begin position="29"/>
        <end position="146"/>
    </location>
</feature>
<comment type="caution">
    <text evidence="3">The sequence shown here is derived from an EMBL/GenBank/DDBJ whole genome shotgun (WGS) entry which is preliminary data.</text>
</comment>
<feature type="region of interest" description="Disordered" evidence="1">
    <location>
        <begin position="101"/>
        <end position="146"/>
    </location>
</feature>
<proteinExistence type="predicted"/>
<evidence type="ECO:0000313" key="3">
    <source>
        <dbReference type="EMBL" id="KAL3687068.1"/>
    </source>
</evidence>
<name>A0ABD3H6Z1_9MARC</name>
<sequence>MQASGKKRIMPTCIGIVVLHILRTCGIADDEDIVLSDSIKSYNPGPREGRASKADLFFPSPSNDEPLVGFGLPVVAYVPDDDEEEVANAYLTSLGAADPATAKGKRFVDHKSSSESEEIRNAKPDRVKRQVADPPDEADGPDSQQA</sequence>
<keyword evidence="4" id="KW-1185">Reference proteome</keyword>
<evidence type="ECO:0000256" key="2">
    <source>
        <dbReference type="SAM" id="SignalP"/>
    </source>
</evidence>
<feature type="compositionally biased region" description="Basic and acidic residues" evidence="1">
    <location>
        <begin position="106"/>
        <end position="131"/>
    </location>
</feature>
<evidence type="ECO:0000313" key="4">
    <source>
        <dbReference type="Proteomes" id="UP001633002"/>
    </source>
</evidence>
<protein>
    <submittedName>
        <fullName evidence="3">Uncharacterized protein</fullName>
    </submittedName>
</protein>
<reference evidence="3 4" key="1">
    <citation type="submission" date="2024-09" db="EMBL/GenBank/DDBJ databases">
        <title>Chromosome-scale assembly of Riccia sorocarpa.</title>
        <authorList>
            <person name="Paukszto L."/>
        </authorList>
    </citation>
    <scope>NUCLEOTIDE SEQUENCE [LARGE SCALE GENOMIC DNA]</scope>
    <source>
        <strain evidence="3">LP-2024</strain>
        <tissue evidence="3">Aerial parts of the thallus</tissue>
    </source>
</reference>
<accession>A0ABD3H6Z1</accession>
<gene>
    <name evidence="3" type="ORF">R1sor_013377</name>
</gene>
<evidence type="ECO:0000256" key="1">
    <source>
        <dbReference type="SAM" id="MobiDB-lite"/>
    </source>
</evidence>
<dbReference type="Proteomes" id="UP001633002">
    <property type="component" value="Unassembled WGS sequence"/>
</dbReference>
<keyword evidence="2" id="KW-0732">Signal</keyword>
<dbReference type="EMBL" id="JBJQOH010000004">
    <property type="protein sequence ID" value="KAL3687068.1"/>
    <property type="molecule type" value="Genomic_DNA"/>
</dbReference>
<feature type="signal peptide" evidence="2">
    <location>
        <begin position="1"/>
        <end position="28"/>
    </location>
</feature>
<dbReference type="AlphaFoldDB" id="A0ABD3H6Z1"/>